<gene>
    <name evidence="1" type="ORF">UFOVP1254_3</name>
</gene>
<evidence type="ECO:0000313" key="1">
    <source>
        <dbReference type="EMBL" id="CAB4194249.1"/>
    </source>
</evidence>
<reference evidence="1" key="1">
    <citation type="submission" date="2020-05" db="EMBL/GenBank/DDBJ databases">
        <authorList>
            <person name="Chiriac C."/>
            <person name="Salcher M."/>
            <person name="Ghai R."/>
            <person name="Kavagutti S V."/>
        </authorList>
    </citation>
    <scope>NUCLEOTIDE SEQUENCE</scope>
</reference>
<sequence>MDCPTMRIKSEPSPDNEAGFVVINVKDFDPDTMQDFDAKEPSAEELAAAELAKVEAAKAEALRAVAAANVPAGGVVPPWGK</sequence>
<accession>A0A6J5RBC9</accession>
<dbReference type="EMBL" id="LR797210">
    <property type="protein sequence ID" value="CAB4194249.1"/>
    <property type="molecule type" value="Genomic_DNA"/>
</dbReference>
<organism evidence="1">
    <name type="scientific">uncultured Caudovirales phage</name>
    <dbReference type="NCBI Taxonomy" id="2100421"/>
    <lineage>
        <taxon>Viruses</taxon>
        <taxon>Duplodnaviria</taxon>
        <taxon>Heunggongvirae</taxon>
        <taxon>Uroviricota</taxon>
        <taxon>Caudoviricetes</taxon>
        <taxon>Peduoviridae</taxon>
        <taxon>Maltschvirus</taxon>
        <taxon>Maltschvirus maltsch</taxon>
    </lineage>
</organism>
<proteinExistence type="predicted"/>
<name>A0A6J5RBC9_9CAUD</name>
<protein>
    <submittedName>
        <fullName evidence="1">Uncharacterized protein</fullName>
    </submittedName>
</protein>